<proteinExistence type="predicted"/>
<feature type="domain" description="TIR" evidence="1">
    <location>
        <begin position="132"/>
        <end position="263"/>
    </location>
</feature>
<dbReference type="OrthoDB" id="344630at2"/>
<sequence length="382" mass="42727">MDDRNARYFLALLGDFPSDVADAIKAQLRDRIAELGLELGKDVTLFEGSPRGFNPRADRCCAALCAAIDTSDEAVIERLIHKRVPMIPVGSCQDNFSTEFPGKLGLLNGLLLSESPSILALSLLEAAALIPRQRRVFLSYRRKESTDAALQVYAALCARQYDVFLDTHGILPGEHFQEVLWQRLCDSDVLIYLDTPEYFESRWTEAEFHRASLRDLAILRVGWPSVTATNTAVITGEVQLSETNFIDNRHLTQDVLASILDKVELLRTKSVALRYSKLIGTLAKSLEGGDGKIVGYSSRRGLMVAMNGKSIAVYPELGVPTSQTLYEATLEDHVPPVAVIYNDIGIQDRKWRAQMDWLSEKLDRHVRLVKANEAGFQFIDWL</sequence>
<evidence type="ECO:0000313" key="3">
    <source>
        <dbReference type="Proteomes" id="UP000033400"/>
    </source>
</evidence>
<evidence type="ECO:0000313" key="2">
    <source>
        <dbReference type="EMBL" id="KJZ64362.1"/>
    </source>
</evidence>
<protein>
    <recommendedName>
        <fullName evidence="1">TIR domain-containing protein</fullName>
    </recommendedName>
</protein>
<name>A0A0F4V8T4_PSEFL</name>
<dbReference type="InterPro" id="IPR000157">
    <property type="entry name" value="TIR_dom"/>
</dbReference>
<evidence type="ECO:0000259" key="1">
    <source>
        <dbReference type="PROSITE" id="PS50104"/>
    </source>
</evidence>
<dbReference type="RefSeq" id="WP_046054944.1">
    <property type="nucleotide sequence ID" value="NZ_LACH01000039.1"/>
</dbReference>
<dbReference type="Proteomes" id="UP000033400">
    <property type="component" value="Unassembled WGS sequence"/>
</dbReference>
<comment type="caution">
    <text evidence="2">The sequence shown here is derived from an EMBL/GenBank/DDBJ whole genome shotgun (WGS) entry which is preliminary data.</text>
</comment>
<dbReference type="Pfam" id="PF13676">
    <property type="entry name" value="TIR_2"/>
    <property type="match status" value="1"/>
</dbReference>
<dbReference type="PROSITE" id="PS50104">
    <property type="entry name" value="TIR"/>
    <property type="match status" value="1"/>
</dbReference>
<dbReference type="AlphaFoldDB" id="A0A0F4V8T4"/>
<dbReference type="PATRIC" id="fig|294.133.peg.3205"/>
<accession>A0A0F4V8T4</accession>
<dbReference type="GO" id="GO:0007165">
    <property type="term" value="P:signal transduction"/>
    <property type="evidence" value="ECO:0007669"/>
    <property type="project" value="InterPro"/>
</dbReference>
<dbReference type="InterPro" id="IPR035897">
    <property type="entry name" value="Toll_tir_struct_dom_sf"/>
</dbReference>
<dbReference type="Gene3D" id="3.40.50.10140">
    <property type="entry name" value="Toll/interleukin-1 receptor homology (TIR) domain"/>
    <property type="match status" value="1"/>
</dbReference>
<organism evidence="2 3">
    <name type="scientific">Pseudomonas fluorescens</name>
    <dbReference type="NCBI Taxonomy" id="294"/>
    <lineage>
        <taxon>Bacteria</taxon>
        <taxon>Pseudomonadati</taxon>
        <taxon>Pseudomonadota</taxon>
        <taxon>Gammaproteobacteria</taxon>
        <taxon>Pseudomonadales</taxon>
        <taxon>Pseudomonadaceae</taxon>
        <taxon>Pseudomonas</taxon>
    </lineage>
</organism>
<gene>
    <name evidence="2" type="ORF">VD17_17925</name>
</gene>
<dbReference type="SUPFAM" id="SSF52200">
    <property type="entry name" value="Toll/Interleukin receptor TIR domain"/>
    <property type="match status" value="1"/>
</dbReference>
<dbReference type="EMBL" id="LACH01000039">
    <property type="protein sequence ID" value="KJZ64362.1"/>
    <property type="molecule type" value="Genomic_DNA"/>
</dbReference>
<reference evidence="2 3" key="1">
    <citation type="submission" date="2015-03" db="EMBL/GenBank/DDBJ databases">
        <title>Comparative genomics of Pseudomonas insights into diversity of traits involved in vanlence and defense.</title>
        <authorList>
            <person name="Qin Y."/>
        </authorList>
    </citation>
    <scope>NUCLEOTIDE SEQUENCE [LARGE SCALE GENOMIC DNA]</scope>
    <source>
        <strain evidence="2 3">H24</strain>
    </source>
</reference>